<dbReference type="AlphaFoldDB" id="A0AAP5QFE1"/>
<dbReference type="EMBL" id="JANSLM010000011">
    <property type="protein sequence ID" value="MDT8841232.1"/>
    <property type="molecule type" value="Genomic_DNA"/>
</dbReference>
<evidence type="ECO:0000313" key="2">
    <source>
        <dbReference type="Proteomes" id="UP001246473"/>
    </source>
</evidence>
<dbReference type="RefSeq" id="WP_315697306.1">
    <property type="nucleotide sequence ID" value="NZ_JANSLM010000011.1"/>
</dbReference>
<gene>
    <name evidence="1" type="ORF">ParKJ_27770</name>
</gene>
<organism evidence="1 2">
    <name type="scientific">Paraburkholderia fungorum</name>
    <dbReference type="NCBI Taxonomy" id="134537"/>
    <lineage>
        <taxon>Bacteria</taxon>
        <taxon>Pseudomonadati</taxon>
        <taxon>Pseudomonadota</taxon>
        <taxon>Betaproteobacteria</taxon>
        <taxon>Burkholderiales</taxon>
        <taxon>Burkholderiaceae</taxon>
        <taxon>Paraburkholderia</taxon>
    </lineage>
</organism>
<sequence>MFSKTLTIDWCGGGPTFICTAMAADDYATRRRQWSAEHGFTLIDDTASPVSPQP</sequence>
<accession>A0AAP5QFE1</accession>
<reference evidence="1" key="1">
    <citation type="submission" date="2022-08" db="EMBL/GenBank/DDBJ databases">
        <authorList>
            <person name="Kim S.-J."/>
        </authorList>
    </citation>
    <scope>NUCLEOTIDE SEQUENCE</scope>
    <source>
        <strain evidence="1">KJ</strain>
    </source>
</reference>
<protein>
    <submittedName>
        <fullName evidence="1">Uncharacterized protein</fullName>
    </submittedName>
</protein>
<evidence type="ECO:0000313" key="1">
    <source>
        <dbReference type="EMBL" id="MDT8841232.1"/>
    </source>
</evidence>
<name>A0AAP5QFE1_9BURK</name>
<comment type="caution">
    <text evidence="1">The sequence shown here is derived from an EMBL/GenBank/DDBJ whole genome shotgun (WGS) entry which is preliminary data.</text>
</comment>
<proteinExistence type="predicted"/>
<dbReference type="Proteomes" id="UP001246473">
    <property type="component" value="Unassembled WGS sequence"/>
</dbReference>